<evidence type="ECO:0000259" key="2">
    <source>
        <dbReference type="PROSITE" id="PS50835"/>
    </source>
</evidence>
<dbReference type="Pfam" id="PF00047">
    <property type="entry name" value="ig"/>
    <property type="match status" value="1"/>
</dbReference>
<evidence type="ECO:0000313" key="3">
    <source>
        <dbReference type="EMBL" id="CAB3371548.1"/>
    </source>
</evidence>
<dbReference type="OrthoDB" id="8915289at2759"/>
<evidence type="ECO:0000313" key="4">
    <source>
        <dbReference type="Proteomes" id="UP000494165"/>
    </source>
</evidence>
<dbReference type="InterPro" id="IPR003599">
    <property type="entry name" value="Ig_sub"/>
</dbReference>
<dbReference type="PANTHER" id="PTHR21261">
    <property type="entry name" value="BEAT PROTEIN"/>
    <property type="match status" value="1"/>
</dbReference>
<reference evidence="3 4" key="1">
    <citation type="submission" date="2020-04" db="EMBL/GenBank/DDBJ databases">
        <authorList>
            <person name="Alioto T."/>
            <person name="Alioto T."/>
            <person name="Gomez Garrido J."/>
        </authorList>
    </citation>
    <scope>NUCLEOTIDE SEQUENCE [LARGE SCALE GENOMIC DNA]</scope>
</reference>
<dbReference type="InterPro" id="IPR013783">
    <property type="entry name" value="Ig-like_fold"/>
</dbReference>
<dbReference type="AlphaFoldDB" id="A0A8S1CUN8"/>
<organism evidence="3 4">
    <name type="scientific">Cloeon dipterum</name>
    <dbReference type="NCBI Taxonomy" id="197152"/>
    <lineage>
        <taxon>Eukaryota</taxon>
        <taxon>Metazoa</taxon>
        <taxon>Ecdysozoa</taxon>
        <taxon>Arthropoda</taxon>
        <taxon>Hexapoda</taxon>
        <taxon>Insecta</taxon>
        <taxon>Pterygota</taxon>
        <taxon>Palaeoptera</taxon>
        <taxon>Ephemeroptera</taxon>
        <taxon>Pisciforma</taxon>
        <taxon>Baetidae</taxon>
        <taxon>Cloeon</taxon>
    </lineage>
</organism>
<dbReference type="InterPro" id="IPR036179">
    <property type="entry name" value="Ig-like_dom_sf"/>
</dbReference>
<dbReference type="SUPFAM" id="SSF48726">
    <property type="entry name" value="Immunoglobulin"/>
    <property type="match status" value="2"/>
</dbReference>
<keyword evidence="4" id="KW-1185">Reference proteome</keyword>
<dbReference type="Gene3D" id="2.60.40.10">
    <property type="entry name" value="Immunoglobulins"/>
    <property type="match status" value="2"/>
</dbReference>
<protein>
    <recommendedName>
        <fullName evidence="2">Ig-like domain-containing protein</fullName>
    </recommendedName>
</protein>
<gene>
    <name evidence="3" type="ORF">CLODIP_2_CD01597</name>
</gene>
<dbReference type="PANTHER" id="PTHR21261:SF3">
    <property type="entry name" value="BEATEN PATH VII"/>
    <property type="match status" value="1"/>
</dbReference>
<dbReference type="CDD" id="cd00096">
    <property type="entry name" value="Ig"/>
    <property type="match status" value="1"/>
</dbReference>
<dbReference type="InterPro" id="IPR007110">
    <property type="entry name" value="Ig-like_dom"/>
</dbReference>
<dbReference type="PROSITE" id="PS50835">
    <property type="entry name" value="IG_LIKE"/>
    <property type="match status" value="2"/>
</dbReference>
<proteinExistence type="predicted"/>
<keyword evidence="1" id="KW-0732">Signal</keyword>
<dbReference type="Proteomes" id="UP000494165">
    <property type="component" value="Unassembled WGS sequence"/>
</dbReference>
<dbReference type="EMBL" id="CADEPI010000063">
    <property type="protein sequence ID" value="CAB3371548.1"/>
    <property type="molecule type" value="Genomic_DNA"/>
</dbReference>
<sequence>MARHLLPLLLLAAVGLSEGSVQFHVSLRVPRFVEMGGSVLLFCEHSVAREQLHKIEWLRDGRKLFQFVRGRQPPYRNFTTPGAQLDWRHSNERQVMLRNLQFEASGFYSCEVSTETPIYTKASNDQQLTVLLKQRAEPHITGRKPGLYLPGEKLELNCTASPSRPEADITWIVNGKKVDDRLLQVFPGQRTFADLTFSTVQLSLELSEDNVIPAPSVAPGAPPASGLVQLTCLTTIPAFHGFEDEHENHLRPSSVRYADKQMASLTVEVMAPQPSPDPEAAATMNSSASALAASVATFVAAVLAVGGR</sequence>
<feature type="domain" description="Ig-like" evidence="2">
    <location>
        <begin position="7"/>
        <end position="129"/>
    </location>
</feature>
<name>A0A8S1CUN8_9INSE</name>
<dbReference type="SMART" id="SM00409">
    <property type="entry name" value="IG"/>
    <property type="match status" value="2"/>
</dbReference>
<dbReference type="InterPro" id="IPR013151">
    <property type="entry name" value="Immunoglobulin_dom"/>
</dbReference>
<comment type="caution">
    <text evidence="3">The sequence shown here is derived from an EMBL/GenBank/DDBJ whole genome shotgun (WGS) entry which is preliminary data.</text>
</comment>
<feature type="signal peptide" evidence="1">
    <location>
        <begin position="1"/>
        <end position="19"/>
    </location>
</feature>
<feature type="chain" id="PRO_5035763923" description="Ig-like domain-containing protein" evidence="1">
    <location>
        <begin position="20"/>
        <end position="308"/>
    </location>
</feature>
<feature type="domain" description="Ig-like" evidence="2">
    <location>
        <begin position="138"/>
        <end position="177"/>
    </location>
</feature>
<accession>A0A8S1CUN8</accession>
<evidence type="ECO:0000256" key="1">
    <source>
        <dbReference type="SAM" id="SignalP"/>
    </source>
</evidence>